<dbReference type="InterPro" id="IPR029058">
    <property type="entry name" value="AB_hydrolase_fold"/>
</dbReference>
<feature type="domain" description="AB hydrolase-1" evidence="6">
    <location>
        <begin position="93"/>
        <end position="275"/>
    </location>
</feature>
<feature type="region of interest" description="Disordered" evidence="4">
    <location>
        <begin position="365"/>
        <end position="384"/>
    </location>
</feature>
<dbReference type="InterPro" id="IPR051601">
    <property type="entry name" value="Serine_prot/Carboxylest_S33"/>
</dbReference>
<evidence type="ECO:0000256" key="5">
    <source>
        <dbReference type="SAM" id="SignalP"/>
    </source>
</evidence>
<dbReference type="PROSITE" id="PS51257">
    <property type="entry name" value="PROKAR_LIPOPROTEIN"/>
    <property type="match status" value="1"/>
</dbReference>
<dbReference type="EMBL" id="JAVREP010000012">
    <property type="protein sequence ID" value="MDT0330373.1"/>
    <property type="molecule type" value="Genomic_DNA"/>
</dbReference>
<keyword evidence="9" id="KW-1185">Reference proteome</keyword>
<protein>
    <submittedName>
        <fullName evidence="8">Alpha/beta hydrolase</fullName>
    </submittedName>
</protein>
<comment type="caution">
    <text evidence="8">The sequence shown here is derived from an EMBL/GenBank/DDBJ whole genome shotgun (WGS) entry which is preliminary data.</text>
</comment>
<keyword evidence="3 8" id="KW-0378">Hydrolase</keyword>
<dbReference type="RefSeq" id="WP_311512939.1">
    <property type="nucleotide sequence ID" value="NZ_JAVREP010000012.1"/>
</dbReference>
<name>A0ABU2MCR4_9ACTN</name>
<dbReference type="InterPro" id="IPR000073">
    <property type="entry name" value="AB_hydrolase_1"/>
</dbReference>
<keyword evidence="2 5" id="KW-0732">Signal</keyword>
<evidence type="ECO:0000256" key="2">
    <source>
        <dbReference type="ARBA" id="ARBA00022729"/>
    </source>
</evidence>
<evidence type="ECO:0000313" key="8">
    <source>
        <dbReference type="EMBL" id="MDT0330373.1"/>
    </source>
</evidence>
<gene>
    <name evidence="8" type="ORF">RM479_18305</name>
</gene>
<dbReference type="Pfam" id="PF08386">
    <property type="entry name" value="Abhydrolase_4"/>
    <property type="match status" value="1"/>
</dbReference>
<proteinExistence type="inferred from homology"/>
<reference evidence="9" key="1">
    <citation type="submission" date="2023-07" db="EMBL/GenBank/DDBJ databases">
        <title>30 novel species of actinomycetes from the DSMZ collection.</title>
        <authorList>
            <person name="Nouioui I."/>
        </authorList>
    </citation>
    <scope>NUCLEOTIDE SEQUENCE [LARGE SCALE GENOMIC DNA]</scope>
    <source>
        <strain evidence="9">DSM 44743</strain>
    </source>
</reference>
<evidence type="ECO:0000313" key="9">
    <source>
        <dbReference type="Proteomes" id="UP001183390"/>
    </source>
</evidence>
<accession>A0ABU2MCR4</accession>
<dbReference type="GO" id="GO:0016787">
    <property type="term" value="F:hydrolase activity"/>
    <property type="evidence" value="ECO:0007669"/>
    <property type="project" value="UniProtKB-KW"/>
</dbReference>
<dbReference type="PANTHER" id="PTHR43248:SF29">
    <property type="entry name" value="TRIPEPTIDYL AMINOPEPTIDASE"/>
    <property type="match status" value="1"/>
</dbReference>
<dbReference type="PANTHER" id="PTHR43248">
    <property type="entry name" value="2-SUCCINYL-6-HYDROXY-2,4-CYCLOHEXADIENE-1-CARBOXYLATE SYNTHASE"/>
    <property type="match status" value="1"/>
</dbReference>
<evidence type="ECO:0000256" key="4">
    <source>
        <dbReference type="SAM" id="MobiDB-lite"/>
    </source>
</evidence>
<feature type="signal peptide" evidence="5">
    <location>
        <begin position="1"/>
        <end position="25"/>
    </location>
</feature>
<feature type="domain" description="Peptidase S33 tripeptidyl aminopeptidase-like C-terminal" evidence="7">
    <location>
        <begin position="414"/>
        <end position="516"/>
    </location>
</feature>
<evidence type="ECO:0000256" key="3">
    <source>
        <dbReference type="ARBA" id="ARBA00022801"/>
    </source>
</evidence>
<feature type="chain" id="PRO_5045960765" evidence="5">
    <location>
        <begin position="26"/>
        <end position="519"/>
    </location>
</feature>
<sequence length="519" mass="54773">MRSVRTWSAAVVTAALLLACPPSTGPDPAVETIPPRFAGQDIAWGPCPVRGEPVECGTVAVPLDHDRPDGQTLDLALIRLPATGAPEERIGSLVINPGGPGVPGTGLFHGSAFSEDVRSAFDLVSFDPRGVGASDVLSCGDLYALDDARQDIADVHPDHLTPVHLQPLDDAARRYAASCAEAAGETFLAEIGTVNVVRDLEIVRDALGDGTLTYVGYSYGAHIGALYAHTYPSNTRAMVLDAAVDTDGSTVEIALDQAVAFQGAWERFVAHCAATVEDCPFAGETDPDALARELLDALDRDPASVDGVPVDGRLLLLMATSALYREETWDPLADAFAALEREEEGEPEKGLRALYEELFGGHVEQEGEEPVEPGPGGDHGDPRAAYTAVTCADHASPAGIEGYRDVAAEAADRSPLFGADAVWEHLPCAHWGHAERPPTGFTAPDAPPVVIIGTVGDPVTPYAWSRDLADRLDHAVLITYEGGGHTLYGSGRVPCVEEPVDHYLLTGEPPPDGSRCPRV</sequence>
<dbReference type="SUPFAM" id="SSF53474">
    <property type="entry name" value="alpha/beta-Hydrolases"/>
    <property type="match status" value="1"/>
</dbReference>
<dbReference type="Proteomes" id="UP001183390">
    <property type="component" value="Unassembled WGS sequence"/>
</dbReference>
<dbReference type="Gene3D" id="3.40.50.1820">
    <property type="entry name" value="alpha/beta hydrolase"/>
    <property type="match status" value="1"/>
</dbReference>
<evidence type="ECO:0000259" key="7">
    <source>
        <dbReference type="Pfam" id="PF08386"/>
    </source>
</evidence>
<dbReference type="Pfam" id="PF00561">
    <property type="entry name" value="Abhydrolase_1"/>
    <property type="match status" value="1"/>
</dbReference>
<evidence type="ECO:0000259" key="6">
    <source>
        <dbReference type="Pfam" id="PF00561"/>
    </source>
</evidence>
<dbReference type="InterPro" id="IPR013595">
    <property type="entry name" value="Pept_S33_TAP-like_C"/>
</dbReference>
<organism evidence="8 9">
    <name type="scientific">Nocardiopsis lambiniae</name>
    <dbReference type="NCBI Taxonomy" id="3075539"/>
    <lineage>
        <taxon>Bacteria</taxon>
        <taxon>Bacillati</taxon>
        <taxon>Actinomycetota</taxon>
        <taxon>Actinomycetes</taxon>
        <taxon>Streptosporangiales</taxon>
        <taxon>Nocardiopsidaceae</taxon>
        <taxon>Nocardiopsis</taxon>
    </lineage>
</organism>
<evidence type="ECO:0000256" key="1">
    <source>
        <dbReference type="ARBA" id="ARBA00010088"/>
    </source>
</evidence>
<comment type="similarity">
    <text evidence="1">Belongs to the peptidase S33 family.</text>
</comment>